<protein>
    <submittedName>
        <fullName evidence="2">Uncharacterized protein</fullName>
    </submittedName>
</protein>
<keyword evidence="3" id="KW-1185">Reference proteome</keyword>
<evidence type="ECO:0000256" key="1">
    <source>
        <dbReference type="SAM" id="MobiDB-lite"/>
    </source>
</evidence>
<name>W9XL75_9EURO</name>
<dbReference type="HOGENOM" id="CLU_162134_1_0_1"/>
<dbReference type="OrthoDB" id="4158067at2759"/>
<feature type="region of interest" description="Disordered" evidence="1">
    <location>
        <begin position="20"/>
        <end position="47"/>
    </location>
</feature>
<dbReference type="Proteomes" id="UP000019471">
    <property type="component" value="Unassembled WGS sequence"/>
</dbReference>
<dbReference type="RefSeq" id="XP_007744898.1">
    <property type="nucleotide sequence ID" value="XM_007746708.1"/>
</dbReference>
<gene>
    <name evidence="2" type="ORF">A1O5_06112</name>
</gene>
<evidence type="ECO:0000313" key="2">
    <source>
        <dbReference type="EMBL" id="EXJ71119.1"/>
    </source>
</evidence>
<dbReference type="AlphaFoldDB" id="W9XL75"/>
<organism evidence="2 3">
    <name type="scientific">Cladophialophora psammophila CBS 110553</name>
    <dbReference type="NCBI Taxonomy" id="1182543"/>
    <lineage>
        <taxon>Eukaryota</taxon>
        <taxon>Fungi</taxon>
        <taxon>Dikarya</taxon>
        <taxon>Ascomycota</taxon>
        <taxon>Pezizomycotina</taxon>
        <taxon>Eurotiomycetes</taxon>
        <taxon>Chaetothyriomycetidae</taxon>
        <taxon>Chaetothyriales</taxon>
        <taxon>Herpotrichiellaceae</taxon>
        <taxon>Cladophialophora</taxon>
    </lineage>
</organism>
<evidence type="ECO:0000313" key="3">
    <source>
        <dbReference type="Proteomes" id="UP000019471"/>
    </source>
</evidence>
<dbReference type="GeneID" id="19190825"/>
<comment type="caution">
    <text evidence="2">The sequence shown here is derived from an EMBL/GenBank/DDBJ whole genome shotgun (WGS) entry which is preliminary data.</text>
</comment>
<reference evidence="2 3" key="1">
    <citation type="submission" date="2013-03" db="EMBL/GenBank/DDBJ databases">
        <title>The Genome Sequence of Cladophialophora psammophila CBS 110553.</title>
        <authorList>
            <consortium name="The Broad Institute Genomics Platform"/>
            <person name="Cuomo C."/>
            <person name="de Hoog S."/>
            <person name="Gorbushina A."/>
            <person name="Walker B."/>
            <person name="Young S.K."/>
            <person name="Zeng Q."/>
            <person name="Gargeya S."/>
            <person name="Fitzgerald M."/>
            <person name="Haas B."/>
            <person name="Abouelleil A."/>
            <person name="Allen A.W."/>
            <person name="Alvarado L."/>
            <person name="Arachchi H.M."/>
            <person name="Berlin A.M."/>
            <person name="Chapman S.B."/>
            <person name="Gainer-Dewar J."/>
            <person name="Goldberg J."/>
            <person name="Griggs A."/>
            <person name="Gujja S."/>
            <person name="Hansen M."/>
            <person name="Howarth C."/>
            <person name="Imamovic A."/>
            <person name="Ireland A."/>
            <person name="Larimer J."/>
            <person name="McCowan C."/>
            <person name="Murphy C."/>
            <person name="Pearson M."/>
            <person name="Poon T.W."/>
            <person name="Priest M."/>
            <person name="Roberts A."/>
            <person name="Saif S."/>
            <person name="Shea T."/>
            <person name="Sisk P."/>
            <person name="Sykes S."/>
            <person name="Wortman J."/>
            <person name="Nusbaum C."/>
            <person name="Birren B."/>
        </authorList>
    </citation>
    <scope>NUCLEOTIDE SEQUENCE [LARGE SCALE GENOMIC DNA]</scope>
    <source>
        <strain evidence="2 3">CBS 110553</strain>
    </source>
</reference>
<accession>W9XL75</accession>
<proteinExistence type="predicted"/>
<sequence length="86" mass="9898">MLDGYIYSNTGLVDRLVEARDRTSRSSRDAKKSQIALEDPKGKEKKDEAVVRRLEGEMDKLTDLVLLHDAQEYQKDVKDGTRSFMH</sequence>
<dbReference type="EMBL" id="AMGX01000008">
    <property type="protein sequence ID" value="EXJ71119.1"/>
    <property type="molecule type" value="Genomic_DNA"/>
</dbReference>